<name>A0A1J1IH39_9DIPT</name>
<gene>
    <name evidence="1" type="ORF">CLUMA_CG012839</name>
</gene>
<accession>A0A1J1IH39</accession>
<sequence>MKRNVTSSGPTSRRGSLLTFDDSRRPSLLINDEVNGCYKDEYVQMLKYVLAKLIHIRVVVKSDNIVGHKST</sequence>
<evidence type="ECO:0000313" key="1">
    <source>
        <dbReference type="EMBL" id="CRK99520.1"/>
    </source>
</evidence>
<evidence type="ECO:0000313" key="2">
    <source>
        <dbReference type="Proteomes" id="UP000183832"/>
    </source>
</evidence>
<keyword evidence="2" id="KW-1185">Reference proteome</keyword>
<proteinExistence type="predicted"/>
<dbReference type="EMBL" id="CVRI01000051">
    <property type="protein sequence ID" value="CRK99520.1"/>
    <property type="molecule type" value="Genomic_DNA"/>
</dbReference>
<dbReference type="AlphaFoldDB" id="A0A1J1IH39"/>
<dbReference type="Proteomes" id="UP000183832">
    <property type="component" value="Unassembled WGS sequence"/>
</dbReference>
<protein>
    <submittedName>
        <fullName evidence="1">CLUMA_CG012839, isoform A</fullName>
    </submittedName>
</protein>
<reference evidence="1 2" key="1">
    <citation type="submission" date="2015-04" db="EMBL/GenBank/DDBJ databases">
        <authorList>
            <person name="Syromyatnikov M.Y."/>
            <person name="Popov V.N."/>
        </authorList>
    </citation>
    <scope>NUCLEOTIDE SEQUENCE [LARGE SCALE GENOMIC DNA]</scope>
</reference>
<organism evidence="1 2">
    <name type="scientific">Clunio marinus</name>
    <dbReference type="NCBI Taxonomy" id="568069"/>
    <lineage>
        <taxon>Eukaryota</taxon>
        <taxon>Metazoa</taxon>
        <taxon>Ecdysozoa</taxon>
        <taxon>Arthropoda</taxon>
        <taxon>Hexapoda</taxon>
        <taxon>Insecta</taxon>
        <taxon>Pterygota</taxon>
        <taxon>Neoptera</taxon>
        <taxon>Endopterygota</taxon>
        <taxon>Diptera</taxon>
        <taxon>Nematocera</taxon>
        <taxon>Chironomoidea</taxon>
        <taxon>Chironomidae</taxon>
        <taxon>Clunio</taxon>
    </lineage>
</organism>